<feature type="non-terminal residue" evidence="2">
    <location>
        <position position="197"/>
    </location>
</feature>
<dbReference type="GO" id="GO:0016125">
    <property type="term" value="P:sterol metabolic process"/>
    <property type="evidence" value="ECO:0007669"/>
    <property type="project" value="TreeGrafter"/>
</dbReference>
<dbReference type="PANTHER" id="PTHR48050">
    <property type="entry name" value="STEROL 3-BETA-GLUCOSYLTRANSFERASE"/>
    <property type="match status" value="1"/>
</dbReference>
<proteinExistence type="predicted"/>
<dbReference type="SUPFAM" id="SSF53756">
    <property type="entry name" value="UDP-Glycosyltransferase/glycogen phosphorylase"/>
    <property type="match status" value="1"/>
</dbReference>
<organism evidence="2">
    <name type="scientific">Bell pepper alphaendornavirus</name>
    <dbReference type="NCBI Taxonomy" id="354328"/>
    <lineage>
        <taxon>Viruses</taxon>
        <taxon>Riboviria</taxon>
        <taxon>Orthornavirae</taxon>
        <taxon>Kitrinoviricota</taxon>
        <taxon>Alsuviricetes</taxon>
        <taxon>Martellivirales</taxon>
        <taxon>Endornaviridae</taxon>
        <taxon>Alphaendornavirus</taxon>
        <taxon>Alphaendornavirus capsici</taxon>
    </lineage>
</organism>
<feature type="compositionally biased region" description="Polar residues" evidence="1">
    <location>
        <begin position="183"/>
        <end position="197"/>
    </location>
</feature>
<evidence type="ECO:0000256" key="1">
    <source>
        <dbReference type="SAM" id="MobiDB-lite"/>
    </source>
</evidence>
<evidence type="ECO:0000313" key="2">
    <source>
        <dbReference type="EMBL" id="ABG65684.1"/>
    </source>
</evidence>
<sequence>MPANKPNVITVKEANYNMLFSCVDVVITHGGSGTTHNALRKDCVVLIQPHFGDQLAWLKSVERLNCGGSLLKVLSMPVEKVMHEFTTWQCNAKIVGAQVRSEKFFVNLVSNSVTLWQKAAEHTTNLLADVREPVQSLQLNTNNNVSLLRRAKLKWSDWESEASLTTKLILKSHFKPQLEKSGESTQQPSLGRTNTRK</sequence>
<feature type="region of interest" description="Disordered" evidence="1">
    <location>
        <begin position="177"/>
        <end position="197"/>
    </location>
</feature>
<dbReference type="Gene3D" id="3.40.50.2000">
    <property type="entry name" value="Glycogen Phosphorylase B"/>
    <property type="match status" value="1"/>
</dbReference>
<reference evidence="2" key="1">
    <citation type="journal article" date="2007" name="Virus Genes">
        <title>Transmission of a dsRNA in bell pepper and evidence that it consists of the genome of an endornavirus.</title>
        <authorList>
            <person name="Valverde R.A."/>
            <person name="Gutierrez D.L."/>
        </authorList>
    </citation>
    <scope>NUCLEOTIDE SEQUENCE</scope>
</reference>
<protein>
    <recommendedName>
        <fullName evidence="3">Polyprotein</fullName>
    </recommendedName>
</protein>
<accession>Q0PZF3</accession>
<dbReference type="InterPro" id="IPR050426">
    <property type="entry name" value="Glycosyltransferase_28"/>
</dbReference>
<evidence type="ECO:0008006" key="3">
    <source>
        <dbReference type="Google" id="ProtNLM"/>
    </source>
</evidence>
<dbReference type="EMBL" id="DQ667684">
    <property type="protein sequence ID" value="ABG65684.1"/>
    <property type="molecule type" value="Genomic_RNA"/>
</dbReference>
<name>Q0PZF3_9VIRU</name>
<dbReference type="PANTHER" id="PTHR48050:SF25">
    <property type="entry name" value="STEROL 3-BETA-GLUCOSYLTRANSFERASE"/>
    <property type="match status" value="1"/>
</dbReference>
<dbReference type="GO" id="GO:0008194">
    <property type="term" value="F:UDP-glycosyltransferase activity"/>
    <property type="evidence" value="ECO:0007669"/>
    <property type="project" value="TreeGrafter"/>
</dbReference>